<proteinExistence type="predicted"/>
<gene>
    <name evidence="1" type="ORF">NPIL_598061</name>
</gene>
<dbReference type="EMBL" id="BMAW01068904">
    <property type="protein sequence ID" value="GFT66311.1"/>
    <property type="molecule type" value="Genomic_DNA"/>
</dbReference>
<comment type="caution">
    <text evidence="1">The sequence shown here is derived from an EMBL/GenBank/DDBJ whole genome shotgun (WGS) entry which is preliminary data.</text>
</comment>
<name>A0A8X6PG06_NEPPI</name>
<dbReference type="AlphaFoldDB" id="A0A8X6PG06"/>
<dbReference type="Proteomes" id="UP000887013">
    <property type="component" value="Unassembled WGS sequence"/>
</dbReference>
<keyword evidence="2" id="KW-1185">Reference proteome</keyword>
<dbReference type="OrthoDB" id="3361986at2759"/>
<accession>A0A8X6PG06</accession>
<sequence>MVRTRPRRVPVRGGSFQPVSALAAAATIEVSWSDAPCVSIESFRRGRLVTNRPSRYRTNDFPFGKRPGLYHCGKSRNEKETRIKSEREALPLKKIPASLEIRRGRDSSQFLDLKDNWLILPVVICLSQRLSHARVSTSDTRKRNCKRLIR</sequence>
<evidence type="ECO:0000313" key="2">
    <source>
        <dbReference type="Proteomes" id="UP000887013"/>
    </source>
</evidence>
<reference evidence="1" key="1">
    <citation type="submission" date="2020-08" db="EMBL/GenBank/DDBJ databases">
        <title>Multicomponent nature underlies the extraordinary mechanical properties of spider dragline silk.</title>
        <authorList>
            <person name="Kono N."/>
            <person name="Nakamura H."/>
            <person name="Mori M."/>
            <person name="Yoshida Y."/>
            <person name="Ohtoshi R."/>
            <person name="Malay A.D."/>
            <person name="Moran D.A.P."/>
            <person name="Tomita M."/>
            <person name="Numata K."/>
            <person name="Arakawa K."/>
        </authorList>
    </citation>
    <scope>NUCLEOTIDE SEQUENCE</scope>
</reference>
<organism evidence="1 2">
    <name type="scientific">Nephila pilipes</name>
    <name type="common">Giant wood spider</name>
    <name type="synonym">Nephila maculata</name>
    <dbReference type="NCBI Taxonomy" id="299642"/>
    <lineage>
        <taxon>Eukaryota</taxon>
        <taxon>Metazoa</taxon>
        <taxon>Ecdysozoa</taxon>
        <taxon>Arthropoda</taxon>
        <taxon>Chelicerata</taxon>
        <taxon>Arachnida</taxon>
        <taxon>Araneae</taxon>
        <taxon>Araneomorphae</taxon>
        <taxon>Entelegynae</taxon>
        <taxon>Araneoidea</taxon>
        <taxon>Nephilidae</taxon>
        <taxon>Nephila</taxon>
    </lineage>
</organism>
<protein>
    <submittedName>
        <fullName evidence="1">Uncharacterized protein</fullName>
    </submittedName>
</protein>
<evidence type="ECO:0000313" key="1">
    <source>
        <dbReference type="EMBL" id="GFT66311.1"/>
    </source>
</evidence>